<evidence type="ECO:0000256" key="2">
    <source>
        <dbReference type="ARBA" id="ARBA00023125"/>
    </source>
</evidence>
<proteinExistence type="predicted"/>
<dbReference type="AlphaFoldDB" id="A0A370IAH4"/>
<name>A0A370IAH4_9NOCA</name>
<evidence type="ECO:0000259" key="5">
    <source>
        <dbReference type="PROSITE" id="PS50977"/>
    </source>
</evidence>
<dbReference type="PROSITE" id="PS50977">
    <property type="entry name" value="HTH_TETR_2"/>
    <property type="match status" value="1"/>
</dbReference>
<dbReference type="InterPro" id="IPR009057">
    <property type="entry name" value="Homeodomain-like_sf"/>
</dbReference>
<dbReference type="PANTHER" id="PTHR30055:SF234">
    <property type="entry name" value="HTH-TYPE TRANSCRIPTIONAL REGULATOR BETI"/>
    <property type="match status" value="1"/>
</dbReference>
<sequence>MDRRRSDTRERIRAVAMELFAERGYDKTSLREIAERLQVTKAALYYHFRTKEDIVASLSEDLRRGIDEIVRWAETTPPGSERAEQIVLRYGVLLHGLGKEMIRFWAENQSAFRDLGIGASLRYQFRVLADLMTAPDHTPLAVFHARQALLAISWSLSMMGDLELDDEHSRAAATRIALDIVARM</sequence>
<dbReference type="RefSeq" id="WP_068005243.1">
    <property type="nucleotide sequence ID" value="NZ_QQBC01000002.1"/>
</dbReference>
<dbReference type="GO" id="GO:0003700">
    <property type="term" value="F:DNA-binding transcription factor activity"/>
    <property type="evidence" value="ECO:0007669"/>
    <property type="project" value="TreeGrafter"/>
</dbReference>
<dbReference type="InterPro" id="IPR001647">
    <property type="entry name" value="HTH_TetR"/>
</dbReference>
<reference evidence="6 7" key="1">
    <citation type="submission" date="2018-07" db="EMBL/GenBank/DDBJ databases">
        <title>Genomic Encyclopedia of Type Strains, Phase IV (KMG-IV): sequencing the most valuable type-strain genomes for metagenomic binning, comparative biology and taxonomic classification.</title>
        <authorList>
            <person name="Goeker M."/>
        </authorList>
    </citation>
    <scope>NUCLEOTIDE SEQUENCE [LARGE SCALE GENOMIC DNA]</scope>
    <source>
        <strain evidence="6 7">DSM 44290</strain>
    </source>
</reference>
<evidence type="ECO:0000256" key="1">
    <source>
        <dbReference type="ARBA" id="ARBA00023015"/>
    </source>
</evidence>
<dbReference type="PRINTS" id="PR00455">
    <property type="entry name" value="HTHTETR"/>
</dbReference>
<keyword evidence="2 4" id="KW-0238">DNA-binding</keyword>
<gene>
    <name evidence="6" type="ORF">DFR76_102135</name>
</gene>
<comment type="caution">
    <text evidence="6">The sequence shown here is derived from an EMBL/GenBank/DDBJ whole genome shotgun (WGS) entry which is preliminary data.</text>
</comment>
<evidence type="ECO:0000313" key="7">
    <source>
        <dbReference type="Proteomes" id="UP000254869"/>
    </source>
</evidence>
<dbReference type="STRING" id="1210086.GCA_001613105_06185"/>
<dbReference type="InterPro" id="IPR050109">
    <property type="entry name" value="HTH-type_TetR-like_transc_reg"/>
</dbReference>
<dbReference type="SUPFAM" id="SSF46689">
    <property type="entry name" value="Homeodomain-like"/>
    <property type="match status" value="1"/>
</dbReference>
<keyword evidence="1" id="KW-0805">Transcription regulation</keyword>
<feature type="DNA-binding region" description="H-T-H motif" evidence="4">
    <location>
        <begin position="29"/>
        <end position="48"/>
    </location>
</feature>
<dbReference type="Proteomes" id="UP000254869">
    <property type="component" value="Unassembled WGS sequence"/>
</dbReference>
<dbReference type="PROSITE" id="PS01081">
    <property type="entry name" value="HTH_TETR_1"/>
    <property type="match status" value="1"/>
</dbReference>
<evidence type="ECO:0000256" key="4">
    <source>
        <dbReference type="PROSITE-ProRule" id="PRU00335"/>
    </source>
</evidence>
<dbReference type="InterPro" id="IPR023772">
    <property type="entry name" value="DNA-bd_HTH_TetR-type_CS"/>
</dbReference>
<evidence type="ECO:0000256" key="3">
    <source>
        <dbReference type="ARBA" id="ARBA00023163"/>
    </source>
</evidence>
<feature type="domain" description="HTH tetR-type" evidence="5">
    <location>
        <begin position="6"/>
        <end position="66"/>
    </location>
</feature>
<protein>
    <submittedName>
        <fullName evidence="6">TetR family transcriptional regulator</fullName>
    </submittedName>
</protein>
<dbReference type="Gene3D" id="1.10.357.10">
    <property type="entry name" value="Tetracycline Repressor, domain 2"/>
    <property type="match status" value="1"/>
</dbReference>
<evidence type="ECO:0000313" key="6">
    <source>
        <dbReference type="EMBL" id="RDI67736.1"/>
    </source>
</evidence>
<keyword evidence="7" id="KW-1185">Reference proteome</keyword>
<accession>A0A370IAH4</accession>
<dbReference type="EMBL" id="QQBC01000002">
    <property type="protein sequence ID" value="RDI67736.1"/>
    <property type="molecule type" value="Genomic_DNA"/>
</dbReference>
<dbReference type="Pfam" id="PF00440">
    <property type="entry name" value="TetR_N"/>
    <property type="match status" value="1"/>
</dbReference>
<dbReference type="PANTHER" id="PTHR30055">
    <property type="entry name" value="HTH-TYPE TRANSCRIPTIONAL REGULATOR RUTR"/>
    <property type="match status" value="1"/>
</dbReference>
<organism evidence="6 7">
    <name type="scientific">Nocardia pseudobrasiliensis</name>
    <dbReference type="NCBI Taxonomy" id="45979"/>
    <lineage>
        <taxon>Bacteria</taxon>
        <taxon>Bacillati</taxon>
        <taxon>Actinomycetota</taxon>
        <taxon>Actinomycetes</taxon>
        <taxon>Mycobacteriales</taxon>
        <taxon>Nocardiaceae</taxon>
        <taxon>Nocardia</taxon>
    </lineage>
</organism>
<keyword evidence="3" id="KW-0804">Transcription</keyword>
<dbReference type="GO" id="GO:0000976">
    <property type="term" value="F:transcription cis-regulatory region binding"/>
    <property type="evidence" value="ECO:0007669"/>
    <property type="project" value="TreeGrafter"/>
</dbReference>